<reference evidence="7" key="1">
    <citation type="submission" date="2024-03" db="EMBL/GenBank/DDBJ databases">
        <title>WGS assembly of Saponaria officinalis var. Norfolk2.</title>
        <authorList>
            <person name="Jenkins J."/>
            <person name="Shu S."/>
            <person name="Grimwood J."/>
            <person name="Barry K."/>
            <person name="Goodstein D."/>
            <person name="Schmutz J."/>
            <person name="Leebens-Mack J."/>
            <person name="Osbourn A."/>
        </authorList>
    </citation>
    <scope>NUCLEOTIDE SEQUENCE [LARGE SCALE GENOMIC DNA]</scope>
    <source>
        <strain evidence="7">JIC</strain>
    </source>
</reference>
<gene>
    <name evidence="7" type="ORF">RND81_02G177600</name>
</gene>
<accession>A0AAW1MV42</accession>
<organism evidence="7 8">
    <name type="scientific">Saponaria officinalis</name>
    <name type="common">Common soapwort</name>
    <name type="synonym">Lychnis saponaria</name>
    <dbReference type="NCBI Taxonomy" id="3572"/>
    <lineage>
        <taxon>Eukaryota</taxon>
        <taxon>Viridiplantae</taxon>
        <taxon>Streptophyta</taxon>
        <taxon>Embryophyta</taxon>
        <taxon>Tracheophyta</taxon>
        <taxon>Spermatophyta</taxon>
        <taxon>Magnoliopsida</taxon>
        <taxon>eudicotyledons</taxon>
        <taxon>Gunneridae</taxon>
        <taxon>Pentapetalae</taxon>
        <taxon>Caryophyllales</taxon>
        <taxon>Caryophyllaceae</taxon>
        <taxon>Caryophylleae</taxon>
        <taxon>Saponaria</taxon>
    </lineage>
</organism>
<comment type="caution">
    <text evidence="7">The sequence shown here is derived from an EMBL/GenBank/DDBJ whole genome shotgun (WGS) entry which is preliminary data.</text>
</comment>
<keyword evidence="1" id="KW-0479">Metal-binding</keyword>
<evidence type="ECO:0000256" key="4">
    <source>
        <dbReference type="PROSITE-ProRule" id="PRU00325"/>
    </source>
</evidence>
<dbReference type="Proteomes" id="UP001443914">
    <property type="component" value="Unassembled WGS sequence"/>
</dbReference>
<dbReference type="AlphaFoldDB" id="A0AAW1MV42"/>
<evidence type="ECO:0000256" key="1">
    <source>
        <dbReference type="ARBA" id="ARBA00022723"/>
    </source>
</evidence>
<proteinExistence type="predicted"/>
<sequence length="281" mass="31696">MVRNFDLNVADMQIEENDCVNEGFVAEKEFNCCTCLWSFVVRMVNSMFSENNGVDITTLKDARLGKVFDVHFSIGTNEVSCTCMKFERCGLICRHIISILSSNGVNSIPDGYVIRRWCKDTVGRTVDNDEVIEGRHIGLTKLWSEVYETVGLLKARDKDDIECLCTLIREFREKLDPTSEDLTKEQEIEQLLGCDAIDEIKILPPKQAKNKGSGKRMTSSKAVAVAKAAKPKRMCGNCKQLAHHDKRNCLNPYADRPPPTPESSLDEDDIDEEVEEYVSSD</sequence>
<dbReference type="GO" id="GO:0008270">
    <property type="term" value="F:zinc ion binding"/>
    <property type="evidence" value="ECO:0007669"/>
    <property type="project" value="UniProtKB-KW"/>
</dbReference>
<dbReference type="Pfam" id="PF04434">
    <property type="entry name" value="SWIM"/>
    <property type="match status" value="1"/>
</dbReference>
<dbReference type="InterPro" id="IPR007527">
    <property type="entry name" value="Znf_SWIM"/>
</dbReference>
<dbReference type="PANTHER" id="PTHR47718:SF18">
    <property type="entry name" value="PROTEIN FAR1-RELATED SEQUENCE 5-LIKE"/>
    <property type="match status" value="1"/>
</dbReference>
<evidence type="ECO:0000256" key="3">
    <source>
        <dbReference type="ARBA" id="ARBA00022833"/>
    </source>
</evidence>
<feature type="compositionally biased region" description="Acidic residues" evidence="5">
    <location>
        <begin position="264"/>
        <end position="281"/>
    </location>
</feature>
<evidence type="ECO:0000313" key="7">
    <source>
        <dbReference type="EMBL" id="KAK9750158.1"/>
    </source>
</evidence>
<evidence type="ECO:0000313" key="8">
    <source>
        <dbReference type="Proteomes" id="UP001443914"/>
    </source>
</evidence>
<name>A0AAW1MV42_SAPOF</name>
<evidence type="ECO:0000256" key="5">
    <source>
        <dbReference type="SAM" id="MobiDB-lite"/>
    </source>
</evidence>
<protein>
    <recommendedName>
        <fullName evidence="6">SWIM-type domain-containing protein</fullName>
    </recommendedName>
</protein>
<feature type="domain" description="SWIM-type" evidence="6">
    <location>
        <begin position="68"/>
        <end position="104"/>
    </location>
</feature>
<dbReference type="PROSITE" id="PS50966">
    <property type="entry name" value="ZF_SWIM"/>
    <property type="match status" value="1"/>
</dbReference>
<dbReference type="SMART" id="SM00575">
    <property type="entry name" value="ZnF_PMZ"/>
    <property type="match status" value="1"/>
</dbReference>
<dbReference type="PANTHER" id="PTHR47718">
    <property type="entry name" value="OS01G0519700 PROTEIN"/>
    <property type="match status" value="1"/>
</dbReference>
<evidence type="ECO:0000259" key="6">
    <source>
        <dbReference type="PROSITE" id="PS50966"/>
    </source>
</evidence>
<feature type="region of interest" description="Disordered" evidence="5">
    <location>
        <begin position="247"/>
        <end position="281"/>
    </location>
</feature>
<keyword evidence="3" id="KW-0862">Zinc</keyword>
<evidence type="ECO:0000256" key="2">
    <source>
        <dbReference type="ARBA" id="ARBA00022771"/>
    </source>
</evidence>
<dbReference type="EMBL" id="JBDFQZ010000002">
    <property type="protein sequence ID" value="KAK9750158.1"/>
    <property type="molecule type" value="Genomic_DNA"/>
</dbReference>
<keyword evidence="2 4" id="KW-0863">Zinc-finger</keyword>
<keyword evidence="8" id="KW-1185">Reference proteome</keyword>
<dbReference type="InterPro" id="IPR006564">
    <property type="entry name" value="Znf_PMZ"/>
</dbReference>